<accession>A0ABQ1ZM54</accession>
<proteinExistence type="predicted"/>
<dbReference type="EMBL" id="BMDD01000001">
    <property type="protein sequence ID" value="GGH71310.1"/>
    <property type="molecule type" value="Genomic_DNA"/>
</dbReference>
<keyword evidence="2" id="KW-1185">Reference proteome</keyword>
<organism evidence="1 2">
    <name type="scientific">Saccharibacillus endophyticus</name>
    <dbReference type="NCBI Taxonomy" id="2060666"/>
    <lineage>
        <taxon>Bacteria</taxon>
        <taxon>Bacillati</taxon>
        <taxon>Bacillota</taxon>
        <taxon>Bacilli</taxon>
        <taxon>Bacillales</taxon>
        <taxon>Paenibacillaceae</taxon>
        <taxon>Saccharibacillus</taxon>
    </lineage>
</organism>
<comment type="caution">
    <text evidence="1">The sequence shown here is derived from an EMBL/GenBank/DDBJ whole genome shotgun (WGS) entry which is preliminary data.</text>
</comment>
<sequence length="231" mass="26171">MNQQEYGLYVLSLIGEEPYAQGGVTEDELYGYFQSFMPEGQVVEKVFEPLEYGETLLARIRPIYEMLDVSEFEGEAVPGYFNGGRNDATQEHIQVLGGALIEGLLRLFAADPEQSQQAARTLTNISVIEVLAPGHIAPIFTNFEAEDNLGSIIYETLTDVISAHTDFNETVEILSEAYYSIGCDYWLSYYLQWPRYRGLESTRDPLRPYAELYKLGYSVVFQPGKMLIGRR</sequence>
<name>A0ABQ1ZM54_9BACL</name>
<evidence type="ECO:0000313" key="1">
    <source>
        <dbReference type="EMBL" id="GGH71310.1"/>
    </source>
</evidence>
<protein>
    <recommendedName>
        <fullName evidence="3">DUF1266 domain-containing protein</fullName>
    </recommendedName>
</protein>
<evidence type="ECO:0000313" key="2">
    <source>
        <dbReference type="Proteomes" id="UP000605427"/>
    </source>
</evidence>
<dbReference type="Proteomes" id="UP000605427">
    <property type="component" value="Unassembled WGS sequence"/>
</dbReference>
<reference evidence="2" key="1">
    <citation type="journal article" date="2019" name="Int. J. Syst. Evol. Microbiol.">
        <title>The Global Catalogue of Microorganisms (GCM) 10K type strain sequencing project: providing services to taxonomists for standard genome sequencing and annotation.</title>
        <authorList>
            <consortium name="The Broad Institute Genomics Platform"/>
            <consortium name="The Broad Institute Genome Sequencing Center for Infectious Disease"/>
            <person name="Wu L."/>
            <person name="Ma J."/>
        </authorList>
    </citation>
    <scope>NUCLEOTIDE SEQUENCE [LARGE SCALE GENOMIC DNA]</scope>
    <source>
        <strain evidence="2">CCM 8702</strain>
    </source>
</reference>
<gene>
    <name evidence="1" type="ORF">GCM10007362_08290</name>
</gene>
<evidence type="ECO:0008006" key="3">
    <source>
        <dbReference type="Google" id="ProtNLM"/>
    </source>
</evidence>
<dbReference type="RefSeq" id="WP_172239467.1">
    <property type="nucleotide sequence ID" value="NZ_BMDD01000001.1"/>
</dbReference>